<organism evidence="15 16">
    <name type="scientific">Marilutibacter penaei</name>
    <dbReference type="NCBI Taxonomy" id="2759900"/>
    <lineage>
        <taxon>Bacteria</taxon>
        <taxon>Pseudomonadati</taxon>
        <taxon>Pseudomonadota</taxon>
        <taxon>Gammaproteobacteria</taxon>
        <taxon>Lysobacterales</taxon>
        <taxon>Lysobacteraceae</taxon>
        <taxon>Marilutibacter</taxon>
    </lineage>
</organism>
<evidence type="ECO:0000256" key="7">
    <source>
        <dbReference type="ARBA" id="ARBA00022927"/>
    </source>
</evidence>
<sequence length="221" mass="23280">MRLRAFAGALLLAGLAGCATAPAPRSLPPAEQASAEAAQQAREAALRAVNHWSMTGRMAVSVEGGGGSGRLEWQQAGPDFVAEISAPVTRRSWRLSGGPAGARLEGVEGGPREGPDATELLYRATGWYLPVATLADWVRGVRATGPVDEALYGEDGRLARLRQAGWRIDYEWPETTGPEPVLPRRIDAQRGEGEGNGMARVRVVVDAWGGVGMGEPGGTDD</sequence>
<dbReference type="PROSITE" id="PS51257">
    <property type="entry name" value="PROKAR_LIPOPROTEIN"/>
    <property type="match status" value="1"/>
</dbReference>
<evidence type="ECO:0000256" key="2">
    <source>
        <dbReference type="ARBA" id="ARBA00009696"/>
    </source>
</evidence>
<comment type="caution">
    <text evidence="15">The sequence shown here is derived from an EMBL/GenBank/DDBJ whole genome shotgun (WGS) entry which is preliminary data.</text>
</comment>
<comment type="subcellular location">
    <subcellularLocation>
        <location evidence="1 13">Cell outer membrane</location>
        <topology evidence="1 13">Lipid-anchor</topology>
    </subcellularLocation>
</comment>
<keyword evidence="10 13" id="KW-0143">Chaperone</keyword>
<evidence type="ECO:0000256" key="6">
    <source>
        <dbReference type="ARBA" id="ARBA00022729"/>
    </source>
</evidence>
<comment type="subunit">
    <text evidence="3 13">Monomer.</text>
</comment>
<dbReference type="InterPro" id="IPR004565">
    <property type="entry name" value="OM_lipoprot_LolB"/>
</dbReference>
<dbReference type="AlphaFoldDB" id="A0A7W3U4E7"/>
<dbReference type="Gene3D" id="2.50.20.10">
    <property type="entry name" value="Lipoprotein localisation LolA/LolB/LppX"/>
    <property type="match status" value="1"/>
</dbReference>
<dbReference type="GO" id="GO:0015031">
    <property type="term" value="P:protein transport"/>
    <property type="evidence" value="ECO:0007669"/>
    <property type="project" value="UniProtKB-KW"/>
</dbReference>
<evidence type="ECO:0000256" key="12">
    <source>
        <dbReference type="ARBA" id="ARBA00023288"/>
    </source>
</evidence>
<dbReference type="Pfam" id="PF03550">
    <property type="entry name" value="LolB"/>
    <property type="match status" value="1"/>
</dbReference>
<proteinExistence type="inferred from homology"/>
<comment type="function">
    <text evidence="13">Plays a critical role in the incorporation of lipoproteins in the outer membrane after they are released by the LolA protein.</text>
</comment>
<evidence type="ECO:0000256" key="13">
    <source>
        <dbReference type="HAMAP-Rule" id="MF_00233"/>
    </source>
</evidence>
<keyword evidence="11 13" id="KW-0998">Cell outer membrane</keyword>
<dbReference type="InterPro" id="IPR029046">
    <property type="entry name" value="LolA/LolB/LppX"/>
</dbReference>
<reference evidence="15 16" key="1">
    <citation type="submission" date="2020-07" db="EMBL/GenBank/DDBJ databases">
        <authorList>
            <person name="Xu S."/>
            <person name="Li A."/>
        </authorList>
    </citation>
    <scope>NUCLEOTIDE SEQUENCE [LARGE SCALE GENOMIC DNA]</scope>
    <source>
        <strain evidence="15 16">SG-8</strain>
    </source>
</reference>
<dbReference type="GO" id="GO:0009279">
    <property type="term" value="C:cell outer membrane"/>
    <property type="evidence" value="ECO:0007669"/>
    <property type="project" value="UniProtKB-SubCell"/>
</dbReference>
<evidence type="ECO:0000256" key="3">
    <source>
        <dbReference type="ARBA" id="ARBA00011245"/>
    </source>
</evidence>
<keyword evidence="9 13" id="KW-0564">Palmitate</keyword>
<gene>
    <name evidence="13 15" type="primary">lolB</name>
    <name evidence="15" type="ORF">H4F99_07870</name>
</gene>
<keyword evidence="6 13" id="KW-0732">Signal</keyword>
<evidence type="ECO:0000256" key="4">
    <source>
        <dbReference type="ARBA" id="ARBA00016202"/>
    </source>
</evidence>
<dbReference type="Proteomes" id="UP000552587">
    <property type="component" value="Unassembled WGS sequence"/>
</dbReference>
<feature type="chain" id="PRO_5030718247" description="Outer-membrane lipoprotein LolB" evidence="14">
    <location>
        <begin position="22"/>
        <end position="221"/>
    </location>
</feature>
<dbReference type="HAMAP" id="MF_00233">
    <property type="entry name" value="LolB"/>
    <property type="match status" value="1"/>
</dbReference>
<evidence type="ECO:0000256" key="1">
    <source>
        <dbReference type="ARBA" id="ARBA00004459"/>
    </source>
</evidence>
<dbReference type="EMBL" id="JACHTE010000005">
    <property type="protein sequence ID" value="MBB1088405.1"/>
    <property type="molecule type" value="Genomic_DNA"/>
</dbReference>
<evidence type="ECO:0000256" key="10">
    <source>
        <dbReference type="ARBA" id="ARBA00023186"/>
    </source>
</evidence>
<feature type="signal peptide" evidence="14">
    <location>
        <begin position="1"/>
        <end position="21"/>
    </location>
</feature>
<keyword evidence="12 13" id="KW-0449">Lipoprotein</keyword>
<evidence type="ECO:0000256" key="8">
    <source>
        <dbReference type="ARBA" id="ARBA00023136"/>
    </source>
</evidence>
<dbReference type="SUPFAM" id="SSF89392">
    <property type="entry name" value="Prokaryotic lipoproteins and lipoprotein localization factors"/>
    <property type="match status" value="1"/>
</dbReference>
<evidence type="ECO:0000256" key="14">
    <source>
        <dbReference type="SAM" id="SignalP"/>
    </source>
</evidence>
<keyword evidence="16" id="KW-1185">Reference proteome</keyword>
<protein>
    <recommendedName>
        <fullName evidence="4 13">Outer-membrane lipoprotein LolB</fullName>
    </recommendedName>
</protein>
<accession>A0A7W3U4E7</accession>
<dbReference type="RefSeq" id="WP_182669189.1">
    <property type="nucleotide sequence ID" value="NZ_JACHTE010000005.1"/>
</dbReference>
<evidence type="ECO:0000313" key="16">
    <source>
        <dbReference type="Proteomes" id="UP000552587"/>
    </source>
</evidence>
<evidence type="ECO:0000313" key="15">
    <source>
        <dbReference type="EMBL" id="MBB1088405.1"/>
    </source>
</evidence>
<keyword evidence="7 13" id="KW-0653">Protein transport</keyword>
<comment type="similarity">
    <text evidence="2 13">Belongs to the LolB family.</text>
</comment>
<dbReference type="GO" id="GO:0044874">
    <property type="term" value="P:lipoprotein localization to outer membrane"/>
    <property type="evidence" value="ECO:0007669"/>
    <property type="project" value="UniProtKB-UniRule"/>
</dbReference>
<evidence type="ECO:0000256" key="5">
    <source>
        <dbReference type="ARBA" id="ARBA00022448"/>
    </source>
</evidence>
<dbReference type="NCBIfam" id="TIGR00548">
    <property type="entry name" value="lolB"/>
    <property type="match status" value="1"/>
</dbReference>
<evidence type="ECO:0000256" key="11">
    <source>
        <dbReference type="ARBA" id="ARBA00023237"/>
    </source>
</evidence>
<keyword evidence="5 13" id="KW-0813">Transport</keyword>
<name>A0A7W3U4E7_9GAMM</name>
<keyword evidence="8 13" id="KW-0472">Membrane</keyword>
<dbReference type="CDD" id="cd16326">
    <property type="entry name" value="LolB"/>
    <property type="match status" value="1"/>
</dbReference>
<evidence type="ECO:0000256" key="9">
    <source>
        <dbReference type="ARBA" id="ARBA00023139"/>
    </source>
</evidence>